<dbReference type="Proteomes" id="UP000727407">
    <property type="component" value="Unassembled WGS sequence"/>
</dbReference>
<proteinExistence type="predicted"/>
<organism evidence="1 2">
    <name type="scientific">Clarias magur</name>
    <name type="common">Asian catfish</name>
    <name type="synonym">Macropteronotus magur</name>
    <dbReference type="NCBI Taxonomy" id="1594786"/>
    <lineage>
        <taxon>Eukaryota</taxon>
        <taxon>Metazoa</taxon>
        <taxon>Chordata</taxon>
        <taxon>Craniata</taxon>
        <taxon>Vertebrata</taxon>
        <taxon>Euteleostomi</taxon>
        <taxon>Actinopterygii</taxon>
        <taxon>Neopterygii</taxon>
        <taxon>Teleostei</taxon>
        <taxon>Ostariophysi</taxon>
        <taxon>Siluriformes</taxon>
        <taxon>Clariidae</taxon>
        <taxon>Clarias</taxon>
    </lineage>
</organism>
<protein>
    <submittedName>
        <fullName evidence="1">Uncharacterized protein</fullName>
    </submittedName>
</protein>
<feature type="non-terminal residue" evidence="1">
    <location>
        <position position="1"/>
    </location>
</feature>
<accession>A0A8J4TZE6</accession>
<reference evidence="1" key="1">
    <citation type="submission" date="2020-07" db="EMBL/GenBank/DDBJ databases">
        <title>Clarias magur genome sequencing, assembly and annotation.</title>
        <authorList>
            <person name="Kushwaha B."/>
            <person name="Kumar R."/>
            <person name="Das P."/>
            <person name="Joshi C.G."/>
            <person name="Kumar D."/>
            <person name="Nagpure N.S."/>
            <person name="Pandey M."/>
            <person name="Agarwal S."/>
            <person name="Srivastava S."/>
            <person name="Singh M."/>
            <person name="Sahoo L."/>
            <person name="Jayasankar P."/>
            <person name="Meher P.K."/>
            <person name="Koringa P.G."/>
            <person name="Iquebal M.A."/>
            <person name="Das S.P."/>
            <person name="Bit A."/>
            <person name="Patnaik S."/>
            <person name="Patel N."/>
            <person name="Shah T.M."/>
            <person name="Hinsu A."/>
            <person name="Jena J.K."/>
        </authorList>
    </citation>
    <scope>NUCLEOTIDE SEQUENCE</scope>
    <source>
        <strain evidence="1">CIFAMagur01</strain>
        <tissue evidence="1">Testis</tissue>
    </source>
</reference>
<sequence>SLILPLVYSPHLFGEQDFNASNDVVRGPNTPLSQSDSGWFHPRHIGKRYKSEWTSDGD</sequence>
<comment type="caution">
    <text evidence="1">The sequence shown here is derived from an EMBL/GenBank/DDBJ whole genome shotgun (WGS) entry which is preliminary data.</text>
</comment>
<evidence type="ECO:0000313" key="2">
    <source>
        <dbReference type="Proteomes" id="UP000727407"/>
    </source>
</evidence>
<evidence type="ECO:0000313" key="1">
    <source>
        <dbReference type="EMBL" id="KAF5907031.1"/>
    </source>
</evidence>
<gene>
    <name evidence="1" type="ORF">DAT39_003142</name>
</gene>
<name>A0A8J4TZE6_CLAMG</name>
<keyword evidence="2" id="KW-1185">Reference proteome</keyword>
<dbReference type="AlphaFoldDB" id="A0A8J4TZE6"/>
<dbReference type="EMBL" id="QNUK01000025">
    <property type="protein sequence ID" value="KAF5907031.1"/>
    <property type="molecule type" value="Genomic_DNA"/>
</dbReference>